<dbReference type="PROSITE" id="PS51257">
    <property type="entry name" value="PROKAR_LIPOPROTEIN"/>
    <property type="match status" value="1"/>
</dbReference>
<feature type="transmembrane region" description="Helical" evidence="1">
    <location>
        <begin position="62"/>
        <end position="81"/>
    </location>
</feature>
<feature type="transmembrane region" description="Helical" evidence="1">
    <location>
        <begin position="227"/>
        <end position="249"/>
    </location>
</feature>
<dbReference type="PANTHER" id="PTHR37305:SF1">
    <property type="entry name" value="MEMBRANE PROTEIN"/>
    <property type="match status" value="1"/>
</dbReference>
<gene>
    <name evidence="2" type="ORF">ACFPM4_10430</name>
</gene>
<comment type="caution">
    <text evidence="2">The sequence shown here is derived from an EMBL/GenBank/DDBJ whole genome shotgun (WGS) entry which is preliminary data.</text>
</comment>
<dbReference type="PANTHER" id="PTHR37305">
    <property type="entry name" value="INTEGRAL MEMBRANE PROTEIN-RELATED"/>
    <property type="match status" value="1"/>
</dbReference>
<dbReference type="Proteomes" id="UP001596147">
    <property type="component" value="Unassembled WGS sequence"/>
</dbReference>
<protein>
    <submittedName>
        <fullName evidence="2">ABC transporter permease</fullName>
    </submittedName>
</protein>
<dbReference type="Pfam" id="PF12730">
    <property type="entry name" value="ABC2_membrane_4"/>
    <property type="match status" value="1"/>
</dbReference>
<keyword evidence="1" id="KW-0812">Transmembrane</keyword>
<keyword evidence="1" id="KW-0472">Membrane</keyword>
<evidence type="ECO:0000313" key="3">
    <source>
        <dbReference type="Proteomes" id="UP001596147"/>
    </source>
</evidence>
<organism evidence="2 3">
    <name type="scientific">Lederbergia graminis</name>
    <dbReference type="NCBI Taxonomy" id="735518"/>
    <lineage>
        <taxon>Bacteria</taxon>
        <taxon>Bacillati</taxon>
        <taxon>Bacillota</taxon>
        <taxon>Bacilli</taxon>
        <taxon>Bacillales</taxon>
        <taxon>Bacillaceae</taxon>
        <taxon>Lederbergia</taxon>
    </lineage>
</organism>
<dbReference type="RefSeq" id="WP_382351118.1">
    <property type="nucleotide sequence ID" value="NZ_JBHSMC010000014.1"/>
</dbReference>
<sequence>MINQLRTEFYKLQRNRAFWTIILTIACVSALLHYLVIIDWWHMSGTPFEHANLKEFNAISTFTAPIFFNLIISPLAGFYISNEFSHSSVIKNQILSGSKRSHIYLSKYIVFTLGSMIVTIMIPILTAVIEIFLLGHGEIFTTSSMMYLFRAYGLFMLQFMGYTAILVILAIVTQDNGKTIIFSIIFTIVMYVIEMAPELPIVGTIYKNSIFYQFSAVFESSMTSGEIMKAIIIALLTFIILLSCGLMVFSKKEVK</sequence>
<evidence type="ECO:0000313" key="2">
    <source>
        <dbReference type="EMBL" id="MFC5465163.1"/>
    </source>
</evidence>
<keyword evidence="3" id="KW-1185">Reference proteome</keyword>
<name>A0ABW0LGW3_9BACI</name>
<feature type="transmembrane region" description="Helical" evidence="1">
    <location>
        <begin position="21"/>
        <end position="42"/>
    </location>
</feature>
<feature type="transmembrane region" description="Helical" evidence="1">
    <location>
        <begin position="108"/>
        <end position="135"/>
    </location>
</feature>
<feature type="transmembrane region" description="Helical" evidence="1">
    <location>
        <begin position="179"/>
        <end position="197"/>
    </location>
</feature>
<accession>A0ABW0LGW3</accession>
<evidence type="ECO:0000256" key="1">
    <source>
        <dbReference type="SAM" id="Phobius"/>
    </source>
</evidence>
<reference evidence="3" key="1">
    <citation type="journal article" date="2019" name="Int. J. Syst. Evol. Microbiol.">
        <title>The Global Catalogue of Microorganisms (GCM) 10K type strain sequencing project: providing services to taxonomists for standard genome sequencing and annotation.</title>
        <authorList>
            <consortium name="The Broad Institute Genomics Platform"/>
            <consortium name="The Broad Institute Genome Sequencing Center for Infectious Disease"/>
            <person name="Wu L."/>
            <person name="Ma J."/>
        </authorList>
    </citation>
    <scope>NUCLEOTIDE SEQUENCE [LARGE SCALE GENOMIC DNA]</scope>
    <source>
        <strain evidence="3">CGMCC 1.12237</strain>
    </source>
</reference>
<proteinExistence type="predicted"/>
<keyword evidence="1" id="KW-1133">Transmembrane helix</keyword>
<feature type="transmembrane region" description="Helical" evidence="1">
    <location>
        <begin position="147"/>
        <end position="172"/>
    </location>
</feature>
<dbReference type="EMBL" id="JBHSMC010000014">
    <property type="protein sequence ID" value="MFC5465163.1"/>
    <property type="molecule type" value="Genomic_DNA"/>
</dbReference>